<proteinExistence type="predicted"/>
<dbReference type="Pfam" id="PF14216">
    <property type="entry name" value="DUF4326"/>
    <property type="match status" value="1"/>
</dbReference>
<keyword evidence="4" id="KW-1185">Reference proteome</keyword>
<evidence type="ECO:0000313" key="4">
    <source>
        <dbReference type="Proteomes" id="UP000494363"/>
    </source>
</evidence>
<name>A0A6J5DLG1_9BURK</name>
<feature type="region of interest" description="Disordered" evidence="1">
    <location>
        <begin position="112"/>
        <end position="132"/>
    </location>
</feature>
<feature type="domain" description="DUF4326" evidence="2">
    <location>
        <begin position="8"/>
        <end position="81"/>
    </location>
</feature>
<dbReference type="EMBL" id="CADIKH010000009">
    <property type="protein sequence ID" value="CAB3754081.1"/>
    <property type="molecule type" value="Genomic_DNA"/>
</dbReference>
<evidence type="ECO:0000256" key="1">
    <source>
        <dbReference type="SAM" id="MobiDB-lite"/>
    </source>
</evidence>
<feature type="compositionally biased region" description="Basic and acidic residues" evidence="1">
    <location>
        <begin position="112"/>
        <end position="124"/>
    </location>
</feature>
<accession>A0A6J5DLG1</accession>
<dbReference type="InterPro" id="IPR025475">
    <property type="entry name" value="DUF4326"/>
</dbReference>
<protein>
    <recommendedName>
        <fullName evidence="2">DUF4326 domain-containing protein</fullName>
    </recommendedName>
</protein>
<reference evidence="3 4" key="1">
    <citation type="submission" date="2020-04" db="EMBL/GenBank/DDBJ databases">
        <authorList>
            <person name="De Canck E."/>
        </authorList>
    </citation>
    <scope>NUCLEOTIDE SEQUENCE [LARGE SCALE GENOMIC DNA]</scope>
    <source>
        <strain evidence="3 4">LMG 29542</strain>
    </source>
</reference>
<evidence type="ECO:0000259" key="2">
    <source>
        <dbReference type="Pfam" id="PF14216"/>
    </source>
</evidence>
<sequence length="132" mass="14859">MPERLQLKRTKGWRMPPNTVKVDRTTKWGNPFVVGKEAPLLPGCIVQDRRHAWSLYLGFAPLNDRLVAAARAELRGKNLGCLQARFLAAWHCVAAPEGTDISLARLIEQRPDLDNQPRNPDTRRGLVGKTKI</sequence>
<dbReference type="Proteomes" id="UP000494363">
    <property type="component" value="Unassembled WGS sequence"/>
</dbReference>
<gene>
    <name evidence="3" type="ORF">LMG29542_02242</name>
</gene>
<evidence type="ECO:0000313" key="3">
    <source>
        <dbReference type="EMBL" id="CAB3754081.1"/>
    </source>
</evidence>
<organism evidence="3 4">
    <name type="scientific">Paraburkholderia humisilvae</name>
    <dbReference type="NCBI Taxonomy" id="627669"/>
    <lineage>
        <taxon>Bacteria</taxon>
        <taxon>Pseudomonadati</taxon>
        <taxon>Pseudomonadota</taxon>
        <taxon>Betaproteobacteria</taxon>
        <taxon>Burkholderiales</taxon>
        <taxon>Burkholderiaceae</taxon>
        <taxon>Paraburkholderia</taxon>
    </lineage>
</organism>
<dbReference type="AlphaFoldDB" id="A0A6J5DLG1"/>
<dbReference type="RefSeq" id="WP_175226527.1">
    <property type="nucleotide sequence ID" value="NZ_CADIKH010000009.1"/>
</dbReference>